<evidence type="ECO:0000256" key="2">
    <source>
        <dbReference type="ARBA" id="ARBA00001946"/>
    </source>
</evidence>
<dbReference type="PANTHER" id="PTHR23255:SF72">
    <property type="entry name" value="RECEPTOR PROTEIN SERINE_THREONINE KINASE"/>
    <property type="match status" value="1"/>
</dbReference>
<evidence type="ECO:0000256" key="12">
    <source>
        <dbReference type="ARBA" id="ARBA00022777"/>
    </source>
</evidence>
<feature type="region of interest" description="Disordered" evidence="19">
    <location>
        <begin position="766"/>
        <end position="795"/>
    </location>
</feature>
<feature type="region of interest" description="Disordered" evidence="19">
    <location>
        <begin position="1151"/>
        <end position="1203"/>
    </location>
</feature>
<dbReference type="Pfam" id="PF07714">
    <property type="entry name" value="PK_Tyr_Ser-Thr"/>
    <property type="match status" value="1"/>
</dbReference>
<evidence type="ECO:0000256" key="16">
    <source>
        <dbReference type="ARBA" id="ARBA00023136"/>
    </source>
</evidence>
<feature type="compositionally biased region" description="Low complexity" evidence="19">
    <location>
        <begin position="767"/>
        <end position="776"/>
    </location>
</feature>
<organism evidence="23 24">
    <name type="scientific">Ooceraea biroi</name>
    <name type="common">Clonal raider ant</name>
    <name type="synonym">Cerapachys biroi</name>
    <dbReference type="NCBI Taxonomy" id="2015173"/>
    <lineage>
        <taxon>Eukaryota</taxon>
        <taxon>Metazoa</taxon>
        <taxon>Ecdysozoa</taxon>
        <taxon>Arthropoda</taxon>
        <taxon>Hexapoda</taxon>
        <taxon>Insecta</taxon>
        <taxon>Pterygota</taxon>
        <taxon>Neoptera</taxon>
        <taxon>Endopterygota</taxon>
        <taxon>Hymenoptera</taxon>
        <taxon>Apocrita</taxon>
        <taxon>Aculeata</taxon>
        <taxon>Formicoidea</taxon>
        <taxon>Formicidae</taxon>
        <taxon>Dorylinae</taxon>
        <taxon>Ooceraea</taxon>
    </lineage>
</organism>
<keyword evidence="9" id="KW-0479">Metal-binding</keyword>
<dbReference type="Pfam" id="PF08515">
    <property type="entry name" value="TGF_beta_GS"/>
    <property type="match status" value="1"/>
</dbReference>
<dbReference type="InterPro" id="IPR000333">
    <property type="entry name" value="TGFB_receptor"/>
</dbReference>
<dbReference type="Gene3D" id="1.10.510.10">
    <property type="entry name" value="Transferase(Phosphotransferase) domain 1"/>
    <property type="match status" value="1"/>
</dbReference>
<dbReference type="OrthoDB" id="69842at2759"/>
<dbReference type="InterPro" id="IPR011009">
    <property type="entry name" value="Kinase-like_dom_sf"/>
</dbReference>
<evidence type="ECO:0000256" key="7">
    <source>
        <dbReference type="ARBA" id="ARBA00022679"/>
    </source>
</evidence>
<dbReference type="Gene3D" id="2.10.60.10">
    <property type="entry name" value="CD59"/>
    <property type="match status" value="1"/>
</dbReference>
<feature type="transmembrane region" description="Helical" evidence="20">
    <location>
        <begin position="1346"/>
        <end position="1368"/>
    </location>
</feature>
<keyword evidence="16 20" id="KW-0472">Membrane</keyword>
<feature type="domain" description="GS" evidence="22">
    <location>
        <begin position="1422"/>
        <end position="1452"/>
    </location>
</feature>
<feature type="compositionally biased region" description="Low complexity" evidence="19">
    <location>
        <begin position="385"/>
        <end position="394"/>
    </location>
</feature>
<keyword evidence="18" id="KW-0175">Coiled coil</keyword>
<keyword evidence="17" id="KW-0675">Receptor</keyword>
<keyword evidence="12" id="KW-0418">Kinase</keyword>
<evidence type="ECO:0000256" key="18">
    <source>
        <dbReference type="SAM" id="Coils"/>
    </source>
</evidence>
<keyword evidence="6" id="KW-0723">Serine/threonine-protein kinase</keyword>
<dbReference type="InterPro" id="IPR000719">
    <property type="entry name" value="Prot_kinase_dom"/>
</dbReference>
<keyword evidence="14" id="KW-0460">Magnesium</keyword>
<comment type="similarity">
    <text evidence="4">Belongs to the protein kinase superfamily. TKL Ser/Thr protein kinase family. TGFB receptor subfamily.</text>
</comment>
<evidence type="ECO:0000259" key="22">
    <source>
        <dbReference type="PROSITE" id="PS51256"/>
    </source>
</evidence>
<dbReference type="GO" id="GO:0005524">
    <property type="term" value="F:ATP binding"/>
    <property type="evidence" value="ECO:0007669"/>
    <property type="project" value="UniProtKB-KW"/>
</dbReference>
<dbReference type="GO" id="GO:0070724">
    <property type="term" value="C:BMP receptor complex"/>
    <property type="evidence" value="ECO:0007669"/>
    <property type="project" value="TreeGrafter"/>
</dbReference>
<keyword evidence="8 20" id="KW-0812">Transmembrane</keyword>
<dbReference type="SUPFAM" id="SSF57302">
    <property type="entry name" value="Snake toxin-like"/>
    <property type="match status" value="1"/>
</dbReference>
<evidence type="ECO:0000256" key="11">
    <source>
        <dbReference type="ARBA" id="ARBA00022741"/>
    </source>
</evidence>
<evidence type="ECO:0000256" key="5">
    <source>
        <dbReference type="ARBA" id="ARBA00012401"/>
    </source>
</evidence>
<dbReference type="EMBL" id="QOIP01000012">
    <property type="protein sequence ID" value="RLU15643.1"/>
    <property type="molecule type" value="Genomic_DNA"/>
</dbReference>
<comment type="cofactor">
    <cofactor evidence="1">
        <name>Mn(2+)</name>
        <dbReference type="ChEBI" id="CHEBI:29035"/>
    </cofactor>
</comment>
<keyword evidence="15 20" id="KW-1133">Transmembrane helix</keyword>
<feature type="region of interest" description="Disordered" evidence="19">
    <location>
        <begin position="177"/>
        <end position="207"/>
    </location>
</feature>
<dbReference type="PANTHER" id="PTHR23255">
    <property type="entry name" value="TRANSFORMING GROWTH FACTOR-BETA RECEPTOR TYPE I AND II"/>
    <property type="match status" value="1"/>
</dbReference>
<feature type="domain" description="Protein kinase" evidence="21">
    <location>
        <begin position="1453"/>
        <end position="1761"/>
    </location>
</feature>
<evidence type="ECO:0000259" key="21">
    <source>
        <dbReference type="PROSITE" id="PS50011"/>
    </source>
</evidence>
<evidence type="ECO:0000256" key="10">
    <source>
        <dbReference type="ARBA" id="ARBA00022729"/>
    </source>
</evidence>
<evidence type="ECO:0000256" key="14">
    <source>
        <dbReference type="ARBA" id="ARBA00022842"/>
    </source>
</evidence>
<dbReference type="Pfam" id="PF01064">
    <property type="entry name" value="Activin_recp"/>
    <property type="match status" value="1"/>
</dbReference>
<keyword evidence="7" id="KW-0808">Transferase</keyword>
<evidence type="ECO:0000256" key="9">
    <source>
        <dbReference type="ARBA" id="ARBA00022723"/>
    </source>
</evidence>
<evidence type="ECO:0000256" key="6">
    <source>
        <dbReference type="ARBA" id="ARBA00022527"/>
    </source>
</evidence>
<accession>A0A3L8D6H9</accession>
<comment type="subcellular location">
    <subcellularLocation>
        <location evidence="3">Membrane</location>
        <topology evidence="3">Single-pass type I membrane protein</topology>
    </subcellularLocation>
</comment>
<dbReference type="PROSITE" id="PS51256">
    <property type="entry name" value="GS"/>
    <property type="match status" value="1"/>
</dbReference>
<evidence type="ECO:0000256" key="15">
    <source>
        <dbReference type="ARBA" id="ARBA00022989"/>
    </source>
</evidence>
<evidence type="ECO:0000313" key="24">
    <source>
        <dbReference type="Proteomes" id="UP000279307"/>
    </source>
</evidence>
<evidence type="ECO:0000256" key="3">
    <source>
        <dbReference type="ARBA" id="ARBA00004479"/>
    </source>
</evidence>
<reference evidence="23 24" key="1">
    <citation type="journal article" date="2018" name="Genome Res.">
        <title>The genomic architecture and molecular evolution of ant odorant receptors.</title>
        <authorList>
            <person name="McKenzie S.K."/>
            <person name="Kronauer D.J.C."/>
        </authorList>
    </citation>
    <scope>NUCLEOTIDE SEQUENCE [LARGE SCALE GENOMIC DNA]</scope>
    <source>
        <strain evidence="23">Clonal line C1</strain>
    </source>
</reference>
<dbReference type="Proteomes" id="UP000279307">
    <property type="component" value="Chromosome 12"/>
</dbReference>
<dbReference type="GO" id="GO:0004675">
    <property type="term" value="F:transmembrane receptor protein serine/threonine kinase activity"/>
    <property type="evidence" value="ECO:0007669"/>
    <property type="project" value="UniProtKB-EC"/>
</dbReference>
<keyword evidence="10" id="KW-0732">Signal</keyword>
<dbReference type="PROSITE" id="PS50011">
    <property type="entry name" value="PROTEIN_KINASE_DOM"/>
    <property type="match status" value="1"/>
</dbReference>
<protein>
    <recommendedName>
        <fullName evidence="5">receptor protein serine/threonine kinase</fullName>
        <ecNumber evidence="5">2.7.11.30</ecNumber>
    </recommendedName>
</protein>
<dbReference type="InterPro" id="IPR045860">
    <property type="entry name" value="Snake_toxin-like_sf"/>
</dbReference>
<evidence type="ECO:0000256" key="19">
    <source>
        <dbReference type="SAM" id="MobiDB-lite"/>
    </source>
</evidence>
<feature type="compositionally biased region" description="Basic and acidic residues" evidence="19">
    <location>
        <begin position="777"/>
        <end position="788"/>
    </location>
</feature>
<sequence>MDNFTDKCVENGALASSVSLSESPKKCNLSFSINFDFNDVNNENSTDSENADLQIDISEVDNYEPSSKHRREAVDEASVLNEMEEEIERQLDAKAAKTNLTATNVKNILKHVIPYENLMTMIQTWLQDAQNDVNFGLKLTRAKAKKLGAAQVNIPWPITTAQKASSEVQALIQEELPEDSSDEEYNPEHDKHSDDDREAENAANGDVESLTTILTNDEDVGSSKQQASSQIQYDPEGIFKIPAVPHVSTEEESIGQRTRSKFSLSETSLEEIEQAFIPPDITADMTEDWDFELDEDWDNFLKEFTRPLRQEPAIEDDPEADPEYNILEDEETDLLDKEELRTDKAVEVPRKEQFDLIAELLELTPMFLTQEQEISRKKRPPDNTTPPTENNTMNCSMADLLPVAEPELPKVINPEQRLLLKIQLQQHVQLMAQHFVMTYMHPEHHELSKMCKQNLNNLRYMSKGPNSAFNADNLEEAFKLASTWESKFSDSNFHLNYQNIVTDEIAKGKMCRVNKWGHVEAFIPELEELFIESKALMYPQLLPQMPFKSGVQKHVKSVYSRSEENLIALGIEQFLPFVASRTNKFKTKKIQLFDAGQLICNLRKQDSYMNATRKPYPNVPNNHPLRNPIVNMLPKILPATMKPKGATTDKISNAAKATVKFNDGNSSERLVDDEGEMTEGHVEKNKSHSNVLNSPKASAADIKTLQTDKVPDKNNVKLNSVVATSSMVPKTSSQKSTGLPQIRRTTPRLAKTRSAQNMKLMAQALGSKTSSSCNSLKSKEKNTDKATGEHSTASKVDNEEEIAELMLACTTITKDSVSRKKAKQTRELEIIKRLLKAENPLTEEERKAKFAASYLQKLHVTLESSNPEIFKAVMKLFLDYNEKLEGMNQAIADTSFSEEFLMDKEPQDTSVKKDLLTVGLYEDVRKRLQNYPEMCTDLLLFLKPHQAAMIGKSVEYIMLQKMNDFVHVAQIYFAKQPSRIAKMMQAITQLSSDPRTTLENVYAVMTPVFKGHPLIMDLFLQILPTAKSPESLFASHMFENLTCPLGPYDKNVTYTENAPELYENIELPIIAYQEDPYGGDNCKCDCHNMDDPNLKNNSDHCVSCGTRFLNGRIYLQTPEGLRPAKITFPGEDQEKLENIARVSLKIADKVVPTPISPKKRRKSTKNDPSPEDICQKQCNTKYSPVKDNEDNEKSKSKGAERDIALQDQDISLDNENSDLPQPLDHSLGSNVVSQKRFKCFVCEELECPSSNICDDAVTCWKSRVREIDGTEYVSRGCYASEEHKLFLCNKDDSQTEDRKERQARGLLNGVQYSVECCQGDFCNAGPYPVLQDYSTDVDEENYVVKLTFAILGPMIGLTILGGILFCVVAHRTRRKRPIAPRRNKLILDSEIEPSMLHFSFSSPTSSATYHPHELRATAAGDSTLKEYLDGRSLTSGSGSGLPLLVQRTLAKQVTLVECLGNCSSGGFGGEVWRGVWHGENVAVKIYFSRDEAAWARETEVYSQLLPSRHDNILGYIGSDMTSRASCTQLWLVTQYHPLGSLFDHLNRSPHPLTPHQTLNICLSIANGLLYLHTEIHGTRGKPAMAHRNLKSKNILVKTNGGCVIADFALAVTQDRLTADRVDLRQGTKRYMSPEILEQSVNVECLESFRRADIYSLGLILWEVCRRCISNGVALEYAMPYSEWLPSSNQEPSMEEVRKLVLLDQRRPPLPNRWHSDPTLAGMGKLMRECWHGKPAARLPILRVKKTLVKLAANDSRVHLPLD</sequence>
<dbReference type="Gene3D" id="3.30.200.20">
    <property type="entry name" value="Phosphorylase Kinase, domain 1"/>
    <property type="match status" value="1"/>
</dbReference>
<name>A0A3L8D6H9_OOCBI</name>
<evidence type="ECO:0000256" key="4">
    <source>
        <dbReference type="ARBA" id="ARBA00009605"/>
    </source>
</evidence>
<comment type="cofactor">
    <cofactor evidence="2">
        <name>Mg(2+)</name>
        <dbReference type="ChEBI" id="CHEBI:18420"/>
    </cofactor>
</comment>
<gene>
    <name evidence="23" type="ORF">DMN91_011397</name>
</gene>
<feature type="compositionally biased region" description="Basic and acidic residues" evidence="19">
    <location>
        <begin position="186"/>
        <end position="195"/>
    </location>
</feature>
<evidence type="ECO:0000256" key="13">
    <source>
        <dbReference type="ARBA" id="ARBA00022840"/>
    </source>
</evidence>
<dbReference type="InterPro" id="IPR000472">
    <property type="entry name" value="Activin_recp"/>
</dbReference>
<dbReference type="GO" id="GO:0071363">
    <property type="term" value="P:cellular response to growth factor stimulus"/>
    <property type="evidence" value="ECO:0007669"/>
    <property type="project" value="TreeGrafter"/>
</dbReference>
<evidence type="ECO:0000256" key="1">
    <source>
        <dbReference type="ARBA" id="ARBA00001936"/>
    </source>
</evidence>
<comment type="caution">
    <text evidence="23">The sequence shown here is derived from an EMBL/GenBank/DDBJ whole genome shotgun (WGS) entry which is preliminary data.</text>
</comment>
<evidence type="ECO:0000313" key="23">
    <source>
        <dbReference type="EMBL" id="RLU15643.1"/>
    </source>
</evidence>
<dbReference type="InterPro" id="IPR001245">
    <property type="entry name" value="Ser-Thr/Tyr_kinase_cat_dom"/>
</dbReference>
<feature type="coiled-coil region" evidence="18">
    <location>
        <begin position="70"/>
        <end position="100"/>
    </location>
</feature>
<evidence type="ECO:0000256" key="20">
    <source>
        <dbReference type="SAM" id="Phobius"/>
    </source>
</evidence>
<evidence type="ECO:0000256" key="8">
    <source>
        <dbReference type="ARBA" id="ARBA00022692"/>
    </source>
</evidence>
<feature type="region of interest" description="Disordered" evidence="19">
    <location>
        <begin position="371"/>
        <end position="394"/>
    </location>
</feature>
<evidence type="ECO:0000256" key="17">
    <source>
        <dbReference type="ARBA" id="ARBA00023170"/>
    </source>
</evidence>
<dbReference type="CDD" id="cd23600">
    <property type="entry name" value="TFP_LU_ECD_Sax"/>
    <property type="match status" value="1"/>
</dbReference>
<dbReference type="EC" id="2.7.11.30" evidence="5"/>
<feature type="compositionally biased region" description="Basic and acidic residues" evidence="19">
    <location>
        <begin position="1184"/>
        <end position="1203"/>
    </location>
</feature>
<dbReference type="InterPro" id="IPR003605">
    <property type="entry name" value="GS_dom"/>
</dbReference>
<dbReference type="SMART" id="SM00467">
    <property type="entry name" value="GS"/>
    <property type="match status" value="1"/>
</dbReference>
<dbReference type="SUPFAM" id="SSF56112">
    <property type="entry name" value="Protein kinase-like (PK-like)"/>
    <property type="match status" value="1"/>
</dbReference>
<proteinExistence type="inferred from homology"/>
<keyword evidence="11" id="KW-0547">Nucleotide-binding</keyword>
<keyword evidence="13" id="KW-0067">ATP-binding</keyword>